<feature type="region of interest" description="Disordered" evidence="1">
    <location>
        <begin position="535"/>
        <end position="583"/>
    </location>
</feature>
<gene>
    <name evidence="3" type="ORF">CEPIT_LOCUS11645</name>
</gene>
<dbReference type="Pfam" id="PF03732">
    <property type="entry name" value="Retrotrans_gag"/>
    <property type="match status" value="1"/>
</dbReference>
<feature type="region of interest" description="Disordered" evidence="1">
    <location>
        <begin position="111"/>
        <end position="156"/>
    </location>
</feature>
<sequence length="647" mass="72688">MTRNNRQRDLSEQLSRGRSNRGQTTERSETLGTTGGEDGLTNLIPHEARRDPRLMRELAETMRRMADEQEANEEVYSANTIWTPISPIHRMQSLDETAESAGRRTPIHMRLGQNPSSHGAGGHTGASTPRYGWQDDHRGRTPDVPSEHQGTTITPAASNIGRRFHRHGAHITRRQTDAVAPRRNVALEAAPPVFPGRAAQEARLEAMERRMAEMDRRAEATPATPRFSLTSPFTPRVMNAEIPRDCRPPQGIVYNGTGDPKAHLISFEGNLSMLGASDEAICRLFFSTLRGPTQEWFGQLRPGSIDNYEQLSQQFMAQFAASTTPKKSFTSLTSVKQGKDEPLAQFLVRWRDEVLQVDDLDERLGVNMFTSALATGDLYRDLRRNPSTSYTEVLARAQKYASIEEEIRLRDGAPAAPSRKLADRLGPGGGPSPPNKKKKTDGGIVPWKAHPEASRIRPEEYHVPLAYPVSQIFDAIKDKGILREPQDKKALMGLDETAYSEYHQRVGHLTDNCKQLRMAIDELIRQGYLGEFTQLLKKNSPRQPNLRSRSWRRDDRREAEPKDVDYRSADKRPEGSLGPNGGKKKLEIKVIFGGAETGDTPAERKKFERSLYVGSISAPPLKGTRWRPSPLDRPTYRCHRPLTGMSW</sequence>
<dbReference type="Proteomes" id="UP001152523">
    <property type="component" value="Unassembled WGS sequence"/>
</dbReference>
<dbReference type="EMBL" id="CAMAPF010000068">
    <property type="protein sequence ID" value="CAH9091236.1"/>
    <property type="molecule type" value="Genomic_DNA"/>
</dbReference>
<accession>A0AAV0D3K1</accession>
<proteinExistence type="predicted"/>
<dbReference type="PANTHER" id="PTHR33223:SF10">
    <property type="entry name" value="AMINOTRANSFERASE-LIKE PLANT MOBILE DOMAIN-CONTAINING PROTEIN"/>
    <property type="match status" value="1"/>
</dbReference>
<feature type="compositionally biased region" description="Polar residues" evidence="1">
    <location>
        <begin position="12"/>
        <end position="23"/>
    </location>
</feature>
<feature type="compositionally biased region" description="Basic and acidic residues" evidence="1">
    <location>
        <begin position="1"/>
        <end position="11"/>
    </location>
</feature>
<evidence type="ECO:0000313" key="3">
    <source>
        <dbReference type="EMBL" id="CAH9091236.1"/>
    </source>
</evidence>
<feature type="domain" description="Retrotransposon gag" evidence="2">
    <location>
        <begin position="284"/>
        <end position="373"/>
    </location>
</feature>
<dbReference type="InterPro" id="IPR005162">
    <property type="entry name" value="Retrotrans_gag_dom"/>
</dbReference>
<dbReference type="PANTHER" id="PTHR33223">
    <property type="entry name" value="CCHC-TYPE DOMAIN-CONTAINING PROTEIN"/>
    <property type="match status" value="1"/>
</dbReference>
<comment type="caution">
    <text evidence="3">The sequence shown here is derived from an EMBL/GenBank/DDBJ whole genome shotgun (WGS) entry which is preliminary data.</text>
</comment>
<organism evidence="3 4">
    <name type="scientific">Cuscuta epithymum</name>
    <dbReference type="NCBI Taxonomy" id="186058"/>
    <lineage>
        <taxon>Eukaryota</taxon>
        <taxon>Viridiplantae</taxon>
        <taxon>Streptophyta</taxon>
        <taxon>Embryophyta</taxon>
        <taxon>Tracheophyta</taxon>
        <taxon>Spermatophyta</taxon>
        <taxon>Magnoliopsida</taxon>
        <taxon>eudicotyledons</taxon>
        <taxon>Gunneridae</taxon>
        <taxon>Pentapetalae</taxon>
        <taxon>asterids</taxon>
        <taxon>lamiids</taxon>
        <taxon>Solanales</taxon>
        <taxon>Convolvulaceae</taxon>
        <taxon>Cuscuteae</taxon>
        <taxon>Cuscuta</taxon>
        <taxon>Cuscuta subgen. Cuscuta</taxon>
    </lineage>
</organism>
<feature type="region of interest" description="Disordered" evidence="1">
    <location>
        <begin position="1"/>
        <end position="52"/>
    </location>
</feature>
<keyword evidence="4" id="KW-1185">Reference proteome</keyword>
<feature type="region of interest" description="Disordered" evidence="1">
    <location>
        <begin position="411"/>
        <end position="446"/>
    </location>
</feature>
<protein>
    <recommendedName>
        <fullName evidence="2">Retrotransposon gag domain-containing protein</fullName>
    </recommendedName>
</protein>
<feature type="compositionally biased region" description="Basic and acidic residues" evidence="1">
    <location>
        <begin position="551"/>
        <end position="574"/>
    </location>
</feature>
<evidence type="ECO:0000256" key="1">
    <source>
        <dbReference type="SAM" id="MobiDB-lite"/>
    </source>
</evidence>
<name>A0AAV0D3K1_9ASTE</name>
<reference evidence="3" key="1">
    <citation type="submission" date="2022-07" db="EMBL/GenBank/DDBJ databases">
        <authorList>
            <person name="Macas J."/>
            <person name="Novak P."/>
            <person name="Neumann P."/>
        </authorList>
    </citation>
    <scope>NUCLEOTIDE SEQUENCE</scope>
</reference>
<dbReference type="AlphaFoldDB" id="A0AAV0D3K1"/>
<evidence type="ECO:0000259" key="2">
    <source>
        <dbReference type="Pfam" id="PF03732"/>
    </source>
</evidence>
<evidence type="ECO:0000313" key="4">
    <source>
        <dbReference type="Proteomes" id="UP001152523"/>
    </source>
</evidence>